<comment type="similarity">
    <text evidence="1">Belongs to the 'GDXG' lipolytic enzyme family.</text>
</comment>
<dbReference type="InterPro" id="IPR050466">
    <property type="entry name" value="Carboxylest/Gibb_receptor"/>
</dbReference>
<dbReference type="Gene3D" id="3.40.50.1820">
    <property type="entry name" value="alpha/beta hydrolase"/>
    <property type="match status" value="1"/>
</dbReference>
<proteinExistence type="inferred from homology"/>
<sequence>MEPIAHDQEVAFDFPPLMKVYKDGRVERIVGIDVIPPCLDLKTNVESRDVVISPESDISARLYIPKITNQNQKLPLLVYFHGGGFCVETPFSSNYHNYANSVASQAQAVVVSVNYRRAPEHPIPIAHEDSWAAVKWVASHLDGNGPEDWLNLHANLEKVFFAGDSAGANISHHMAIRVGTEKLKGIKLQGIVLLHPFFWGVEPVGSESAELEQRARADQLWRFACPTTTGSDDPIMNPAKDKNLGSLGCGRVLIFVAEEDTLRSRGWYYKELLEKSEWDGVVEIFETKGENHVFHLINPSCENAVALLNHVASFINQN</sequence>
<dbReference type="EMBL" id="JARAOO010000013">
    <property type="protein sequence ID" value="KAJ7946039.1"/>
    <property type="molecule type" value="Genomic_DNA"/>
</dbReference>
<dbReference type="Pfam" id="PF07859">
    <property type="entry name" value="Abhydrolase_3"/>
    <property type="match status" value="1"/>
</dbReference>
<dbReference type="PANTHER" id="PTHR23024:SF467">
    <property type="entry name" value="CARBOXYLESTERASE 12-RELATED"/>
    <property type="match status" value="1"/>
</dbReference>
<organism evidence="3 4">
    <name type="scientific">Quillaja saponaria</name>
    <name type="common">Soap bark tree</name>
    <dbReference type="NCBI Taxonomy" id="32244"/>
    <lineage>
        <taxon>Eukaryota</taxon>
        <taxon>Viridiplantae</taxon>
        <taxon>Streptophyta</taxon>
        <taxon>Embryophyta</taxon>
        <taxon>Tracheophyta</taxon>
        <taxon>Spermatophyta</taxon>
        <taxon>Magnoliopsida</taxon>
        <taxon>eudicotyledons</taxon>
        <taxon>Gunneridae</taxon>
        <taxon>Pentapetalae</taxon>
        <taxon>rosids</taxon>
        <taxon>fabids</taxon>
        <taxon>Fabales</taxon>
        <taxon>Quillajaceae</taxon>
        <taxon>Quillaja</taxon>
    </lineage>
</organism>
<accession>A0AAD7KUI1</accession>
<reference evidence="3" key="1">
    <citation type="journal article" date="2023" name="Science">
        <title>Elucidation of the pathway for biosynthesis of saponin adjuvants from the soapbark tree.</title>
        <authorList>
            <person name="Reed J."/>
            <person name="Orme A."/>
            <person name="El-Demerdash A."/>
            <person name="Owen C."/>
            <person name="Martin L.B.B."/>
            <person name="Misra R.C."/>
            <person name="Kikuchi S."/>
            <person name="Rejzek M."/>
            <person name="Martin A.C."/>
            <person name="Harkess A."/>
            <person name="Leebens-Mack J."/>
            <person name="Louveau T."/>
            <person name="Stephenson M.J."/>
            <person name="Osbourn A."/>
        </authorList>
    </citation>
    <scope>NUCLEOTIDE SEQUENCE</scope>
    <source>
        <strain evidence="3">S10</strain>
    </source>
</reference>
<dbReference type="InterPro" id="IPR029058">
    <property type="entry name" value="AB_hydrolase_fold"/>
</dbReference>
<keyword evidence="3" id="KW-0378">Hydrolase</keyword>
<dbReference type="AlphaFoldDB" id="A0AAD7KUI1"/>
<dbReference type="SUPFAM" id="SSF53474">
    <property type="entry name" value="alpha/beta-Hydrolases"/>
    <property type="match status" value="1"/>
</dbReference>
<evidence type="ECO:0000313" key="4">
    <source>
        <dbReference type="Proteomes" id="UP001163823"/>
    </source>
</evidence>
<name>A0AAD7KUI1_QUISA</name>
<protein>
    <submittedName>
        <fullName evidence="3">Alpha/beta hydrolase fold</fullName>
    </submittedName>
</protein>
<dbReference type="GO" id="GO:0016787">
    <property type="term" value="F:hydrolase activity"/>
    <property type="evidence" value="ECO:0007669"/>
    <property type="project" value="UniProtKB-KW"/>
</dbReference>
<evidence type="ECO:0000313" key="3">
    <source>
        <dbReference type="EMBL" id="KAJ7946039.1"/>
    </source>
</evidence>
<evidence type="ECO:0000259" key="2">
    <source>
        <dbReference type="Pfam" id="PF07859"/>
    </source>
</evidence>
<dbReference type="PANTHER" id="PTHR23024">
    <property type="entry name" value="ARYLACETAMIDE DEACETYLASE"/>
    <property type="match status" value="1"/>
</dbReference>
<dbReference type="InterPro" id="IPR013094">
    <property type="entry name" value="AB_hydrolase_3"/>
</dbReference>
<evidence type="ECO:0000256" key="1">
    <source>
        <dbReference type="ARBA" id="ARBA00010515"/>
    </source>
</evidence>
<gene>
    <name evidence="3" type="ORF">O6P43_031018</name>
</gene>
<feature type="domain" description="Alpha/beta hydrolase fold-3" evidence="2">
    <location>
        <begin position="77"/>
        <end position="295"/>
    </location>
</feature>
<dbReference type="Proteomes" id="UP001163823">
    <property type="component" value="Chromosome 13"/>
</dbReference>
<dbReference type="KEGG" id="qsa:O6P43_031018"/>
<comment type="caution">
    <text evidence="3">The sequence shown here is derived from an EMBL/GenBank/DDBJ whole genome shotgun (WGS) entry which is preliminary data.</text>
</comment>
<keyword evidence="4" id="KW-1185">Reference proteome</keyword>